<dbReference type="InterPro" id="IPR045633">
    <property type="entry name" value="DUF6414"/>
</dbReference>
<dbReference type="Pfam" id="PF19952">
    <property type="entry name" value="DUF6414"/>
    <property type="match status" value="1"/>
</dbReference>
<protein>
    <submittedName>
        <fullName evidence="1">Uncharacterized protein</fullName>
    </submittedName>
</protein>
<name>A0A413CQ66_9FIRM</name>
<dbReference type="AlphaFoldDB" id="A0A413CQ66"/>
<dbReference type="EMBL" id="QSAT01000066">
    <property type="protein sequence ID" value="RGW71803.1"/>
    <property type="molecule type" value="Genomic_DNA"/>
</dbReference>
<dbReference type="Proteomes" id="UP000284651">
    <property type="component" value="Unassembled WGS sequence"/>
</dbReference>
<comment type="caution">
    <text evidence="1">The sequence shown here is derived from an EMBL/GenBank/DDBJ whole genome shotgun (WGS) entry which is preliminary data.</text>
</comment>
<evidence type="ECO:0000313" key="2">
    <source>
        <dbReference type="Proteomes" id="UP000284651"/>
    </source>
</evidence>
<reference evidence="1 2" key="1">
    <citation type="submission" date="2018-08" db="EMBL/GenBank/DDBJ databases">
        <title>A genome reference for cultivated species of the human gut microbiota.</title>
        <authorList>
            <person name="Zou Y."/>
            <person name="Xue W."/>
            <person name="Luo G."/>
        </authorList>
    </citation>
    <scope>NUCLEOTIDE SEQUENCE [LARGE SCALE GENOMIC DNA]</scope>
    <source>
        <strain evidence="1 2">AF10-31</strain>
    </source>
</reference>
<proteinExistence type="predicted"/>
<organism evidence="1 2">
    <name type="scientific">Holdemanella biformis</name>
    <dbReference type="NCBI Taxonomy" id="1735"/>
    <lineage>
        <taxon>Bacteria</taxon>
        <taxon>Bacillati</taxon>
        <taxon>Bacillota</taxon>
        <taxon>Erysipelotrichia</taxon>
        <taxon>Erysipelotrichales</taxon>
        <taxon>Erysipelotrichaceae</taxon>
        <taxon>Holdemanella</taxon>
    </lineage>
</organism>
<evidence type="ECO:0000313" key="1">
    <source>
        <dbReference type="EMBL" id="RGW71803.1"/>
    </source>
</evidence>
<accession>A0A413CQ66</accession>
<sequence>MKADQLMVPVYINEKIVLDMLAIIEDGFSTVSQVSYTEHKDNSNSQKLEAGVSTSATLLSKLLKIDLKGELSHSGNSGENESVAKEKVHTNLSLLSKFRTFLVDEKILKSGFDVTNMKIGDFIEIEGELQKNPLINYMDIFVDLFRMADIFSEKPQLGGKTQAKAQKQQENETVKQIKSFADELKHSGTIDFILSDAAGTVVLSAQEQYLSNDNISEIIGGHFKILGKVIAICKDETENIDLLRKTTLSILPIDLLTELFSGFQNDDTKQFNLPELKTQISGPAVIVIPVAIYA</sequence>
<gene>
    <name evidence="1" type="ORF">DWV56_12145</name>
</gene>
<dbReference type="RefSeq" id="WP_118357911.1">
    <property type="nucleotide sequence ID" value="NZ_QSAT01000066.1"/>
</dbReference>